<evidence type="ECO:0000313" key="2">
    <source>
        <dbReference type="Proteomes" id="UP000186524"/>
    </source>
</evidence>
<accession>A0A1Q5P1J5</accession>
<name>A0A1Q5P1J5_9BACI</name>
<dbReference type="Proteomes" id="UP000186524">
    <property type="component" value="Unassembled WGS sequence"/>
</dbReference>
<keyword evidence="2" id="KW-1185">Reference proteome</keyword>
<proteinExistence type="predicted"/>
<dbReference type="EMBL" id="MRWQ01000010">
    <property type="protein sequence ID" value="OKL36135.1"/>
    <property type="molecule type" value="Genomic_DNA"/>
</dbReference>
<comment type="caution">
    <text evidence="1">The sequence shown here is derived from an EMBL/GenBank/DDBJ whole genome shotgun (WGS) entry which is preliminary data.</text>
</comment>
<dbReference type="AlphaFoldDB" id="A0A1Q5P1J5"/>
<organism evidence="1 2">
    <name type="scientific">Domibacillus mangrovi</name>
    <dbReference type="NCBI Taxonomy" id="1714354"/>
    <lineage>
        <taxon>Bacteria</taxon>
        <taxon>Bacillati</taxon>
        <taxon>Bacillota</taxon>
        <taxon>Bacilli</taxon>
        <taxon>Bacillales</taxon>
        <taxon>Bacillaceae</taxon>
        <taxon>Domibacillus</taxon>
    </lineage>
</organism>
<evidence type="ECO:0000313" key="1">
    <source>
        <dbReference type="EMBL" id="OKL36135.1"/>
    </source>
</evidence>
<protein>
    <submittedName>
        <fullName evidence="1">Uncharacterized protein</fullName>
    </submittedName>
</protein>
<reference evidence="1 2" key="1">
    <citation type="submission" date="2016-12" db="EMBL/GenBank/DDBJ databases">
        <title>Domibacillus sp. SAOS 44 whole genome sequencing.</title>
        <authorList>
            <person name="Verma A."/>
            <person name="Krishnamurthi S."/>
        </authorList>
    </citation>
    <scope>NUCLEOTIDE SEQUENCE [LARGE SCALE GENOMIC DNA]</scope>
    <source>
        <strain evidence="1 2">SAOS 44</strain>
    </source>
</reference>
<dbReference type="RefSeq" id="WP_073712233.1">
    <property type="nucleotide sequence ID" value="NZ_MRWQ01000010.1"/>
</dbReference>
<gene>
    <name evidence="1" type="ORF">BLL40_12480</name>
</gene>
<sequence>MNPSEKIKCDLSSSVETIKNVLSSRPFDYKDIYFVEEEFLPGEGKDYIGFIYGVKGKHKNDGEYKNYEISVFSRDGLRFEVRKDNDQGFDDLENRFTL</sequence>
<dbReference type="OrthoDB" id="2978254at2"/>